<evidence type="ECO:0000256" key="1">
    <source>
        <dbReference type="ARBA" id="ARBA00004236"/>
    </source>
</evidence>
<feature type="transmembrane region" description="Helical" evidence="7">
    <location>
        <begin position="28"/>
        <end position="49"/>
    </location>
</feature>
<evidence type="ECO:0000313" key="10">
    <source>
        <dbReference type="EMBL" id="MBM7620228.1"/>
    </source>
</evidence>
<comment type="subcellular location">
    <subcellularLocation>
        <location evidence="1">Cell membrane</location>
    </subcellularLocation>
</comment>
<feature type="domain" description="Methyl-accepting transducer" evidence="8">
    <location>
        <begin position="284"/>
        <end position="534"/>
    </location>
</feature>
<name>A0ABS2P0G4_9BACI</name>
<comment type="caution">
    <text evidence="10">The sequence shown here is derived from an EMBL/GenBank/DDBJ whole genome shotgun (WGS) entry which is preliminary data.</text>
</comment>
<accession>A0ABS2P0G4</accession>
<dbReference type="Proteomes" id="UP000737402">
    <property type="component" value="Unassembled WGS sequence"/>
</dbReference>
<keyword evidence="11" id="KW-1185">Reference proteome</keyword>
<keyword evidence="7" id="KW-0812">Transmembrane</keyword>
<evidence type="ECO:0000256" key="2">
    <source>
        <dbReference type="ARBA" id="ARBA00022475"/>
    </source>
</evidence>
<evidence type="ECO:0000313" key="11">
    <source>
        <dbReference type="Proteomes" id="UP000737402"/>
    </source>
</evidence>
<dbReference type="PROSITE" id="PS50885">
    <property type="entry name" value="HAMP"/>
    <property type="match status" value="1"/>
</dbReference>
<dbReference type="EMBL" id="JAFBED010000004">
    <property type="protein sequence ID" value="MBM7620228.1"/>
    <property type="molecule type" value="Genomic_DNA"/>
</dbReference>
<proteinExistence type="inferred from homology"/>
<dbReference type="Gene3D" id="1.10.287.950">
    <property type="entry name" value="Methyl-accepting chemotaxis protein"/>
    <property type="match status" value="1"/>
</dbReference>
<dbReference type="InterPro" id="IPR004090">
    <property type="entry name" value="Chemotax_Me-accpt_rcpt"/>
</dbReference>
<organism evidence="10 11">
    <name type="scientific">Sutcliffiella tianshenii</name>
    <dbReference type="NCBI Taxonomy" id="1463404"/>
    <lineage>
        <taxon>Bacteria</taxon>
        <taxon>Bacillati</taxon>
        <taxon>Bacillota</taxon>
        <taxon>Bacilli</taxon>
        <taxon>Bacillales</taxon>
        <taxon>Bacillaceae</taxon>
        <taxon>Sutcliffiella</taxon>
    </lineage>
</organism>
<evidence type="ECO:0000256" key="6">
    <source>
        <dbReference type="PROSITE-ProRule" id="PRU00284"/>
    </source>
</evidence>
<protein>
    <submittedName>
        <fullName evidence="10">Methyl-accepting chemotaxis protein</fullName>
    </submittedName>
</protein>
<dbReference type="SMART" id="SM00283">
    <property type="entry name" value="MA"/>
    <property type="match status" value="1"/>
</dbReference>
<dbReference type="SMART" id="SM00304">
    <property type="entry name" value="HAMP"/>
    <property type="match status" value="1"/>
</dbReference>
<evidence type="ECO:0000259" key="8">
    <source>
        <dbReference type="PROSITE" id="PS50111"/>
    </source>
</evidence>
<dbReference type="PROSITE" id="PS50111">
    <property type="entry name" value="CHEMOTAXIS_TRANSDUC_2"/>
    <property type="match status" value="1"/>
</dbReference>
<keyword evidence="4 6" id="KW-0807">Transducer</keyword>
<dbReference type="PANTHER" id="PTHR32089:SF112">
    <property type="entry name" value="LYSOZYME-LIKE PROTEIN-RELATED"/>
    <property type="match status" value="1"/>
</dbReference>
<evidence type="ECO:0000256" key="7">
    <source>
        <dbReference type="SAM" id="Phobius"/>
    </source>
</evidence>
<comment type="similarity">
    <text evidence="5">Belongs to the methyl-accepting chemotaxis (MCP) protein family.</text>
</comment>
<evidence type="ECO:0000256" key="5">
    <source>
        <dbReference type="ARBA" id="ARBA00029447"/>
    </source>
</evidence>
<dbReference type="SUPFAM" id="SSF58104">
    <property type="entry name" value="Methyl-accepting chemotaxis protein (MCP) signaling domain"/>
    <property type="match status" value="1"/>
</dbReference>
<sequence>MKKTDKIHKRFVVWFQLVFQKINLGTRLFILVVSLLVGSILSVGITSYLKAKEMTMETMENRFIREGELMGHLAENLKFLYVSEDSYFMQQLQISIRDQQKKLKNDGISSEYFYIKDQQVIPFEVSKDKVPALPDTLIAEMEKSGQGVIHNELAGENYTITYRNMNEIGGIYAIMIPTETYLGPVEEMAYFTLIVTVISLVIFTLLIFLFVRTLTRPLSMLRETMKQVREGKLERAADINTTVPEILSLHKSYNAMIDQMRSMVDELKSTTVELEETGGKLQSSSEHALASSQQLVSAIHLVKHGAEQTATSSEVSVNCFRDMKHKIEEAMDNMDVAFQSSKTMNRSAKGGEHTMEDLISTIVTFEKDFDKLNITIRHVKNYASSISNLVGLIQGVSEQTKLLALNATIEAARAGEAGRGFDVVAKEIRKLAEQSSQAAEQITQSITQMEEVTVSATAEFDEMLSKTKSNLKLANSSKLTFDELMREIDGVNENMKVMQGKLKELEYILPELEQSADGLLSVSQETSASSDEMLNASENQIGQMEGNHHIGKHLNELSQSLSAITSRFHLQ</sequence>
<evidence type="ECO:0000256" key="4">
    <source>
        <dbReference type="ARBA" id="ARBA00023224"/>
    </source>
</evidence>
<feature type="transmembrane region" description="Helical" evidence="7">
    <location>
        <begin position="188"/>
        <end position="211"/>
    </location>
</feature>
<dbReference type="Pfam" id="PF00015">
    <property type="entry name" value="MCPsignal"/>
    <property type="match status" value="1"/>
</dbReference>
<dbReference type="PRINTS" id="PR00260">
    <property type="entry name" value="CHEMTRNSDUCR"/>
</dbReference>
<dbReference type="InterPro" id="IPR004089">
    <property type="entry name" value="MCPsignal_dom"/>
</dbReference>
<evidence type="ECO:0000256" key="3">
    <source>
        <dbReference type="ARBA" id="ARBA00023136"/>
    </source>
</evidence>
<keyword evidence="3 7" id="KW-0472">Membrane</keyword>
<evidence type="ECO:0000259" key="9">
    <source>
        <dbReference type="PROSITE" id="PS50885"/>
    </source>
</evidence>
<dbReference type="PANTHER" id="PTHR32089">
    <property type="entry name" value="METHYL-ACCEPTING CHEMOTAXIS PROTEIN MCPB"/>
    <property type="match status" value="1"/>
</dbReference>
<dbReference type="RefSeq" id="WP_239582833.1">
    <property type="nucleotide sequence ID" value="NZ_JAFBED010000004.1"/>
</dbReference>
<dbReference type="InterPro" id="IPR003660">
    <property type="entry name" value="HAMP_dom"/>
</dbReference>
<dbReference type="Pfam" id="PF00672">
    <property type="entry name" value="HAMP"/>
    <property type="match status" value="1"/>
</dbReference>
<keyword evidence="7" id="KW-1133">Transmembrane helix</keyword>
<reference evidence="10 11" key="1">
    <citation type="submission" date="2021-01" db="EMBL/GenBank/DDBJ databases">
        <title>Genomic Encyclopedia of Type Strains, Phase IV (KMG-IV): sequencing the most valuable type-strain genomes for metagenomic binning, comparative biology and taxonomic classification.</title>
        <authorList>
            <person name="Goeker M."/>
        </authorList>
    </citation>
    <scope>NUCLEOTIDE SEQUENCE [LARGE SCALE GENOMIC DNA]</scope>
    <source>
        <strain evidence="10 11">DSM 25879</strain>
    </source>
</reference>
<gene>
    <name evidence="10" type="ORF">JOC95_002081</name>
</gene>
<dbReference type="Gene3D" id="6.10.340.10">
    <property type="match status" value="1"/>
</dbReference>
<feature type="domain" description="HAMP" evidence="9">
    <location>
        <begin position="212"/>
        <end position="265"/>
    </location>
</feature>
<keyword evidence="2" id="KW-1003">Cell membrane</keyword>